<keyword evidence="5" id="KW-0963">Cytoplasm</keyword>
<dbReference type="Gene3D" id="3.40.50.300">
    <property type="entry name" value="P-loop containing nucleotide triphosphate hydrolases"/>
    <property type="match status" value="1"/>
</dbReference>
<evidence type="ECO:0000256" key="5">
    <source>
        <dbReference type="HAMAP-Rule" id="MF_00376"/>
    </source>
</evidence>
<keyword evidence="5 7" id="KW-0808">Transferase</keyword>
<dbReference type="PANTHER" id="PTHR10695:SF46">
    <property type="entry name" value="BIFUNCTIONAL COENZYME A SYNTHASE-RELATED"/>
    <property type="match status" value="1"/>
</dbReference>
<keyword evidence="5 7" id="KW-0418">Kinase</keyword>
<dbReference type="Proteomes" id="UP000315082">
    <property type="component" value="Chromosome"/>
</dbReference>
<feature type="binding site" evidence="5">
    <location>
        <begin position="11"/>
        <end position="16"/>
    </location>
    <ligand>
        <name>ATP</name>
        <dbReference type="ChEBI" id="CHEBI:30616"/>
    </ligand>
</feature>
<reference evidence="7 8" key="1">
    <citation type="submission" date="2019-02" db="EMBL/GenBank/DDBJ databases">
        <title>Deep-cultivation of Planctomycetes and their phenomic and genomic characterization uncovers novel biology.</title>
        <authorList>
            <person name="Wiegand S."/>
            <person name="Jogler M."/>
            <person name="Boedeker C."/>
            <person name="Pinto D."/>
            <person name="Vollmers J."/>
            <person name="Rivas-Marin E."/>
            <person name="Kohn T."/>
            <person name="Peeters S.H."/>
            <person name="Heuer A."/>
            <person name="Rast P."/>
            <person name="Oberbeckmann S."/>
            <person name="Bunk B."/>
            <person name="Jeske O."/>
            <person name="Meyerdierks A."/>
            <person name="Storesund J.E."/>
            <person name="Kallscheuer N."/>
            <person name="Luecker S."/>
            <person name="Lage O.M."/>
            <person name="Pohl T."/>
            <person name="Merkel B.J."/>
            <person name="Hornburger P."/>
            <person name="Mueller R.-W."/>
            <person name="Bruemmer F."/>
            <person name="Labrenz M."/>
            <person name="Spormann A.M."/>
            <person name="Op den Camp H."/>
            <person name="Overmann J."/>
            <person name="Amann R."/>
            <person name="Jetten M.S.M."/>
            <person name="Mascher T."/>
            <person name="Medema M.H."/>
            <person name="Devos D.P."/>
            <person name="Kaster A.-K."/>
            <person name="Ovreas L."/>
            <person name="Rohde M."/>
            <person name="Galperin M.Y."/>
            <person name="Jogler C."/>
        </authorList>
    </citation>
    <scope>NUCLEOTIDE SEQUENCE [LARGE SCALE GENOMIC DNA]</scope>
    <source>
        <strain evidence="7 8">Poly24</strain>
    </source>
</reference>
<sequence length="202" mass="22605">MIVIGIIGPPAGGKSAIAGVLAAQGAAWINADRLAHAALRMGRVKIKLREHFGDSIFNASGAVDRSQLAAKVFGDDPTSGRQLEYIESVLHPIAGQLATRKLQRLGAKQQVVVVIDAPLLIEANWHFQCDEVWYVDSPWEQRIQWIGKRSWTPEQLRQREARQLPLAEKKRYATRIIDNSRGPHQTKQQVIAGWRRLTHPTD</sequence>
<dbReference type="PANTHER" id="PTHR10695">
    <property type="entry name" value="DEPHOSPHO-COA KINASE-RELATED"/>
    <property type="match status" value="1"/>
</dbReference>
<dbReference type="HAMAP" id="MF_00376">
    <property type="entry name" value="Dephospho_CoA_kinase"/>
    <property type="match status" value="1"/>
</dbReference>
<dbReference type="RefSeq" id="WP_145100416.1">
    <property type="nucleotide sequence ID" value="NZ_CP036348.1"/>
</dbReference>
<keyword evidence="8" id="KW-1185">Reference proteome</keyword>
<dbReference type="InterPro" id="IPR027417">
    <property type="entry name" value="P-loop_NTPase"/>
</dbReference>
<dbReference type="SUPFAM" id="SSF52540">
    <property type="entry name" value="P-loop containing nucleoside triphosphate hydrolases"/>
    <property type="match status" value="1"/>
</dbReference>
<proteinExistence type="inferred from homology"/>
<dbReference type="KEGG" id="rcf:Poly24_44520"/>
<evidence type="ECO:0000256" key="4">
    <source>
        <dbReference type="ARBA" id="ARBA00022993"/>
    </source>
</evidence>
<dbReference type="EC" id="2.7.1.24" evidence="5 6"/>
<keyword evidence="2 5" id="KW-0547">Nucleotide-binding</keyword>
<comment type="catalytic activity">
    <reaction evidence="5">
        <text>3'-dephospho-CoA + ATP = ADP + CoA + H(+)</text>
        <dbReference type="Rhea" id="RHEA:18245"/>
        <dbReference type="ChEBI" id="CHEBI:15378"/>
        <dbReference type="ChEBI" id="CHEBI:30616"/>
        <dbReference type="ChEBI" id="CHEBI:57287"/>
        <dbReference type="ChEBI" id="CHEBI:57328"/>
        <dbReference type="ChEBI" id="CHEBI:456216"/>
        <dbReference type="EC" id="2.7.1.24"/>
    </reaction>
</comment>
<evidence type="ECO:0000256" key="2">
    <source>
        <dbReference type="ARBA" id="ARBA00022741"/>
    </source>
</evidence>
<dbReference type="GO" id="GO:0005737">
    <property type="term" value="C:cytoplasm"/>
    <property type="evidence" value="ECO:0007669"/>
    <property type="project" value="UniProtKB-SubCell"/>
</dbReference>
<evidence type="ECO:0000313" key="7">
    <source>
        <dbReference type="EMBL" id="QDV70726.1"/>
    </source>
</evidence>
<accession>A0A518JYW4</accession>
<dbReference type="NCBIfam" id="TIGR00152">
    <property type="entry name" value="dephospho-CoA kinase"/>
    <property type="match status" value="1"/>
</dbReference>
<organism evidence="7 8">
    <name type="scientific">Rosistilla carotiformis</name>
    <dbReference type="NCBI Taxonomy" id="2528017"/>
    <lineage>
        <taxon>Bacteria</taxon>
        <taxon>Pseudomonadati</taxon>
        <taxon>Planctomycetota</taxon>
        <taxon>Planctomycetia</taxon>
        <taxon>Pirellulales</taxon>
        <taxon>Pirellulaceae</taxon>
        <taxon>Rosistilla</taxon>
    </lineage>
</organism>
<gene>
    <name evidence="5 7" type="primary">coaE</name>
    <name evidence="7" type="ORF">Poly24_44520</name>
</gene>
<comment type="pathway">
    <text evidence="5">Cofactor biosynthesis; coenzyme A biosynthesis; CoA from (R)-pantothenate: step 5/5.</text>
</comment>
<dbReference type="GO" id="GO:0015937">
    <property type="term" value="P:coenzyme A biosynthetic process"/>
    <property type="evidence" value="ECO:0007669"/>
    <property type="project" value="UniProtKB-UniRule"/>
</dbReference>
<dbReference type="PROSITE" id="PS51219">
    <property type="entry name" value="DPCK"/>
    <property type="match status" value="1"/>
</dbReference>
<keyword evidence="4 5" id="KW-0173">Coenzyme A biosynthesis</keyword>
<dbReference type="Pfam" id="PF01121">
    <property type="entry name" value="CoaE"/>
    <property type="match status" value="1"/>
</dbReference>
<comment type="similarity">
    <text evidence="1 5">Belongs to the CoaE family.</text>
</comment>
<dbReference type="CDD" id="cd02022">
    <property type="entry name" value="DPCK"/>
    <property type="match status" value="1"/>
</dbReference>
<dbReference type="GO" id="GO:0005524">
    <property type="term" value="F:ATP binding"/>
    <property type="evidence" value="ECO:0007669"/>
    <property type="project" value="UniProtKB-UniRule"/>
</dbReference>
<dbReference type="OrthoDB" id="9812943at2"/>
<evidence type="ECO:0000313" key="8">
    <source>
        <dbReference type="Proteomes" id="UP000315082"/>
    </source>
</evidence>
<dbReference type="AlphaFoldDB" id="A0A518JYW4"/>
<evidence type="ECO:0000256" key="3">
    <source>
        <dbReference type="ARBA" id="ARBA00022840"/>
    </source>
</evidence>
<dbReference type="InterPro" id="IPR001977">
    <property type="entry name" value="Depp_CoAkinase"/>
</dbReference>
<name>A0A518JYW4_9BACT</name>
<evidence type="ECO:0000256" key="6">
    <source>
        <dbReference type="NCBIfam" id="TIGR00152"/>
    </source>
</evidence>
<protein>
    <recommendedName>
        <fullName evidence="5 6">Dephospho-CoA kinase</fullName>
        <ecNumber evidence="5 6">2.7.1.24</ecNumber>
    </recommendedName>
    <alternativeName>
        <fullName evidence="5">Dephosphocoenzyme A kinase</fullName>
    </alternativeName>
</protein>
<dbReference type="GO" id="GO:0004140">
    <property type="term" value="F:dephospho-CoA kinase activity"/>
    <property type="evidence" value="ECO:0007669"/>
    <property type="project" value="UniProtKB-UniRule"/>
</dbReference>
<comment type="function">
    <text evidence="5">Catalyzes the phosphorylation of the 3'-hydroxyl group of dephosphocoenzyme A to form coenzyme A.</text>
</comment>
<evidence type="ECO:0000256" key="1">
    <source>
        <dbReference type="ARBA" id="ARBA00009018"/>
    </source>
</evidence>
<keyword evidence="3 5" id="KW-0067">ATP-binding</keyword>
<dbReference type="EMBL" id="CP036348">
    <property type="protein sequence ID" value="QDV70726.1"/>
    <property type="molecule type" value="Genomic_DNA"/>
</dbReference>
<comment type="subcellular location">
    <subcellularLocation>
        <location evidence="5">Cytoplasm</location>
    </subcellularLocation>
</comment>
<dbReference type="UniPathway" id="UPA00241">
    <property type="reaction ID" value="UER00356"/>
</dbReference>